<evidence type="ECO:0000256" key="6">
    <source>
        <dbReference type="ARBA" id="ARBA00022603"/>
    </source>
</evidence>
<keyword evidence="10" id="KW-0746">Sphingolipid metabolism</keyword>
<comment type="similarity">
    <text evidence="4">Belongs to the CFA/CMAS family.</text>
</comment>
<keyword evidence="17" id="KW-1185">Reference proteome</keyword>
<evidence type="ECO:0000256" key="2">
    <source>
        <dbReference type="ARBA" id="ARBA00004760"/>
    </source>
</evidence>
<dbReference type="CDD" id="cd02440">
    <property type="entry name" value="AdoMet_MTases"/>
    <property type="match status" value="1"/>
</dbReference>
<keyword evidence="12" id="KW-0443">Lipid metabolism</keyword>
<name>A0A162I4Y8_9EURO</name>
<keyword evidence="11 15" id="KW-1133">Transmembrane helix</keyword>
<comment type="caution">
    <text evidence="16">The sequence shown here is derived from an EMBL/GenBank/DDBJ whole genome shotgun (WGS) entry which is preliminary data.</text>
</comment>
<dbReference type="Pfam" id="PF02353">
    <property type="entry name" value="CMAS"/>
    <property type="match status" value="1"/>
</dbReference>
<feature type="transmembrane region" description="Helical" evidence="15">
    <location>
        <begin position="54"/>
        <end position="71"/>
    </location>
</feature>
<evidence type="ECO:0000256" key="8">
    <source>
        <dbReference type="ARBA" id="ARBA00022691"/>
    </source>
</evidence>
<protein>
    <recommendedName>
        <fullName evidence="14">sphingolipid C(9)-methyltransferase</fullName>
        <ecNumber evidence="14">2.1.1.317</ecNumber>
    </recommendedName>
</protein>
<evidence type="ECO:0000256" key="3">
    <source>
        <dbReference type="ARBA" id="ARBA00004991"/>
    </source>
</evidence>
<dbReference type="PANTHER" id="PTHR45197">
    <property type="entry name" value="SYNTHASE, PUTATIVE (AFU_ORTHOLOGUE AFUA_7G04190)-RELATED"/>
    <property type="match status" value="1"/>
</dbReference>
<accession>A0A162I4Y8</accession>
<comment type="pathway">
    <text evidence="2">Lipid metabolism; sphingolipid metabolism.</text>
</comment>
<dbReference type="EMBL" id="AZGZ01000024">
    <property type="protein sequence ID" value="KZZ88683.1"/>
    <property type="molecule type" value="Genomic_DNA"/>
</dbReference>
<reference evidence="16 17" key="1">
    <citation type="journal article" date="2016" name="Genome Biol. Evol.">
        <title>Divergent and convergent evolution of fungal pathogenicity.</title>
        <authorList>
            <person name="Shang Y."/>
            <person name="Xiao G."/>
            <person name="Zheng P."/>
            <person name="Cen K."/>
            <person name="Zhan S."/>
            <person name="Wang C."/>
        </authorList>
    </citation>
    <scope>NUCLEOTIDE SEQUENCE [LARGE SCALE GENOMIC DNA]</scope>
    <source>
        <strain evidence="16 17">ARSEF 7405</strain>
    </source>
</reference>
<keyword evidence="5" id="KW-0444">Lipid biosynthesis</keyword>
<evidence type="ECO:0000256" key="9">
    <source>
        <dbReference type="ARBA" id="ARBA00022692"/>
    </source>
</evidence>
<dbReference type="InterPro" id="IPR029063">
    <property type="entry name" value="SAM-dependent_MTases_sf"/>
</dbReference>
<comment type="pathway">
    <text evidence="3">Sphingolipid metabolism.</text>
</comment>
<keyword evidence="9 15" id="KW-0812">Transmembrane</keyword>
<organism evidence="16 17">
    <name type="scientific">Ascosphaera apis ARSEF 7405</name>
    <dbReference type="NCBI Taxonomy" id="392613"/>
    <lineage>
        <taxon>Eukaryota</taxon>
        <taxon>Fungi</taxon>
        <taxon>Dikarya</taxon>
        <taxon>Ascomycota</taxon>
        <taxon>Pezizomycotina</taxon>
        <taxon>Eurotiomycetes</taxon>
        <taxon>Eurotiomycetidae</taxon>
        <taxon>Onygenales</taxon>
        <taxon>Ascosphaeraceae</taxon>
        <taxon>Ascosphaera</taxon>
    </lineage>
</organism>
<evidence type="ECO:0000256" key="13">
    <source>
        <dbReference type="ARBA" id="ARBA00023136"/>
    </source>
</evidence>
<dbReference type="SUPFAM" id="SSF53335">
    <property type="entry name" value="S-adenosyl-L-methionine-dependent methyltransferases"/>
    <property type="match status" value="1"/>
</dbReference>
<evidence type="ECO:0000313" key="16">
    <source>
        <dbReference type="EMBL" id="KZZ88683.1"/>
    </source>
</evidence>
<dbReference type="GO" id="GO:0006665">
    <property type="term" value="P:sphingolipid metabolic process"/>
    <property type="evidence" value="ECO:0007669"/>
    <property type="project" value="UniProtKB-KW"/>
</dbReference>
<dbReference type="GO" id="GO:0008168">
    <property type="term" value="F:methyltransferase activity"/>
    <property type="evidence" value="ECO:0007669"/>
    <property type="project" value="UniProtKB-KW"/>
</dbReference>
<dbReference type="EC" id="2.1.1.317" evidence="14"/>
<dbReference type="Gene3D" id="3.40.50.150">
    <property type="entry name" value="Vaccinia Virus protein VP39"/>
    <property type="match status" value="1"/>
</dbReference>
<evidence type="ECO:0000256" key="10">
    <source>
        <dbReference type="ARBA" id="ARBA00022919"/>
    </source>
</evidence>
<dbReference type="InterPro" id="IPR052290">
    <property type="entry name" value="Sphingo_C9-MT"/>
</dbReference>
<dbReference type="GO" id="GO:0032259">
    <property type="term" value="P:methylation"/>
    <property type="evidence" value="ECO:0007669"/>
    <property type="project" value="UniProtKB-KW"/>
</dbReference>
<keyword evidence="6" id="KW-0489">Methyltransferase</keyword>
<sequence>MATPHSESFEDFEFINTPAPPTSNTPVEDCGVRTTNYPTIKNAPLPADGAGSDTFSNTVLITALVIVPWYLSRQVGGGFKTTLFFALFTTIPILMVFWTVASSICPRRNEKAKFPGRPVEHYLHFHDEHDRAKYHGKHKIPMETFHEMYFDGKVDFKGDALEVLEYRHDWAAFKFTMGLYKFFLTGMIPEMIMHTRSQDEEQVRDHYDRGDDFYSWFLGPRMVYTSGLISDINKEETLEELQDNKLAVVCEKIGLKEGDTVLDLGCGWGTFAKYASVHYGAHVTGITLGRNQTAWGNKGLRNANIPESQSRILCADYRDTPSVPGGYKKITCLEMAEHVGIRHFSTFLSQVYDMLDDDGVFYLQYAGLRKSWQYEDLIWGLFMNKYIFPGADASTPLGFVIDRLEGAGFEVKGIDTIGVHYSATLWRWYRNWLGNREKVEAKYGKRWFRIWEYFLAYSTITSRQGGATCFQITLVKNLNSTHRVEGIDTQFGLKGAREANIQRVGGGVKIASAHIPAKAEARAEE</sequence>
<gene>
    <name evidence="16" type="ORF">AAP_04781</name>
</gene>
<keyword evidence="8" id="KW-0949">S-adenosyl-L-methionine</keyword>
<keyword evidence="13 15" id="KW-0472">Membrane</keyword>
<proteinExistence type="inferred from homology"/>
<feature type="transmembrane region" description="Helical" evidence="15">
    <location>
        <begin position="83"/>
        <end position="101"/>
    </location>
</feature>
<evidence type="ECO:0000256" key="14">
    <source>
        <dbReference type="ARBA" id="ARBA00039020"/>
    </source>
</evidence>
<evidence type="ECO:0000256" key="4">
    <source>
        <dbReference type="ARBA" id="ARBA00010815"/>
    </source>
</evidence>
<keyword evidence="7" id="KW-0808">Transferase</keyword>
<dbReference type="GO" id="GO:0016020">
    <property type="term" value="C:membrane"/>
    <property type="evidence" value="ECO:0007669"/>
    <property type="project" value="UniProtKB-SubCell"/>
</dbReference>
<dbReference type="PANTHER" id="PTHR45197:SF1">
    <property type="entry name" value="SPHINGOLIPID C9-METHYLTRANSFERASE A-RELATED"/>
    <property type="match status" value="1"/>
</dbReference>
<evidence type="ECO:0000313" key="17">
    <source>
        <dbReference type="Proteomes" id="UP000242877"/>
    </source>
</evidence>
<evidence type="ECO:0000256" key="15">
    <source>
        <dbReference type="SAM" id="Phobius"/>
    </source>
</evidence>
<evidence type="ECO:0000256" key="5">
    <source>
        <dbReference type="ARBA" id="ARBA00022516"/>
    </source>
</evidence>
<evidence type="ECO:0000256" key="7">
    <source>
        <dbReference type="ARBA" id="ARBA00022679"/>
    </source>
</evidence>
<dbReference type="VEuPathDB" id="FungiDB:AAP_04781"/>
<evidence type="ECO:0000256" key="1">
    <source>
        <dbReference type="ARBA" id="ARBA00004141"/>
    </source>
</evidence>
<evidence type="ECO:0000256" key="12">
    <source>
        <dbReference type="ARBA" id="ARBA00023098"/>
    </source>
</evidence>
<comment type="subcellular location">
    <subcellularLocation>
        <location evidence="1">Membrane</location>
        <topology evidence="1">Multi-pass membrane protein</topology>
    </subcellularLocation>
</comment>
<dbReference type="Proteomes" id="UP000242877">
    <property type="component" value="Unassembled WGS sequence"/>
</dbReference>
<dbReference type="AlphaFoldDB" id="A0A162I4Y8"/>
<evidence type="ECO:0000256" key="11">
    <source>
        <dbReference type="ARBA" id="ARBA00022989"/>
    </source>
</evidence>
<dbReference type="OrthoDB" id="412182at2759"/>